<name>A0ABD3SN38_9LAMI</name>
<dbReference type="EMBL" id="JBJXBP010000006">
    <property type="protein sequence ID" value="KAL3825658.1"/>
    <property type="molecule type" value="Genomic_DNA"/>
</dbReference>
<comment type="caution">
    <text evidence="2">The sequence shown here is derived from an EMBL/GenBank/DDBJ whole genome shotgun (WGS) entry which is preliminary data.</text>
</comment>
<reference evidence="2 3" key="1">
    <citation type="submission" date="2024-12" db="EMBL/GenBank/DDBJ databases">
        <title>The unique morphological basis and parallel evolutionary history of personate flowers in Penstemon.</title>
        <authorList>
            <person name="Depatie T.H."/>
            <person name="Wessinger C.A."/>
        </authorList>
    </citation>
    <scope>NUCLEOTIDE SEQUENCE [LARGE SCALE GENOMIC DNA]</scope>
    <source>
        <strain evidence="2">WTNN_2</strain>
        <tissue evidence="2">Leaf</tissue>
    </source>
</reference>
<dbReference type="InterPro" id="IPR014729">
    <property type="entry name" value="Rossmann-like_a/b/a_fold"/>
</dbReference>
<dbReference type="SUPFAM" id="SSF52402">
    <property type="entry name" value="Adenine nucleotide alpha hydrolases-like"/>
    <property type="match status" value="1"/>
</dbReference>
<evidence type="ECO:0000313" key="2">
    <source>
        <dbReference type="EMBL" id="KAL3825658.1"/>
    </source>
</evidence>
<gene>
    <name evidence="2" type="ORF">ACJIZ3_021687</name>
</gene>
<dbReference type="AlphaFoldDB" id="A0ABD3SN38"/>
<dbReference type="Proteomes" id="UP001634393">
    <property type="component" value="Unassembled WGS sequence"/>
</dbReference>
<keyword evidence="3" id="KW-1185">Reference proteome</keyword>
<evidence type="ECO:0000313" key="3">
    <source>
        <dbReference type="Proteomes" id="UP001634393"/>
    </source>
</evidence>
<organism evidence="2 3">
    <name type="scientific">Penstemon smallii</name>
    <dbReference type="NCBI Taxonomy" id="265156"/>
    <lineage>
        <taxon>Eukaryota</taxon>
        <taxon>Viridiplantae</taxon>
        <taxon>Streptophyta</taxon>
        <taxon>Embryophyta</taxon>
        <taxon>Tracheophyta</taxon>
        <taxon>Spermatophyta</taxon>
        <taxon>Magnoliopsida</taxon>
        <taxon>eudicotyledons</taxon>
        <taxon>Gunneridae</taxon>
        <taxon>Pentapetalae</taxon>
        <taxon>asterids</taxon>
        <taxon>lamiids</taxon>
        <taxon>Lamiales</taxon>
        <taxon>Plantaginaceae</taxon>
        <taxon>Cheloneae</taxon>
        <taxon>Penstemon</taxon>
    </lineage>
</organism>
<dbReference type="Gene3D" id="3.40.50.620">
    <property type="entry name" value="HUPs"/>
    <property type="match status" value="1"/>
</dbReference>
<proteinExistence type="predicted"/>
<sequence>MESSSVEAVVLRPDEAAETGDRKMRVLVAVDDSDESFYALQWVLETLIELQGLATGEKENENDYFHSTSLMLTIIHVMEPFPYYVFPGIQPVFPTTSIIQSANKSQQETASAILNRAVNMCTERKVKAKTSILKGDPKEIICDAAEQMHIDLIVVGSRGLGKIKRAFLGSVSDHVLHRAKCPVLIIKPPNEMLKKLL</sequence>
<dbReference type="Pfam" id="PF00582">
    <property type="entry name" value="Usp"/>
    <property type="match status" value="1"/>
</dbReference>
<dbReference type="PRINTS" id="PR01438">
    <property type="entry name" value="UNVRSLSTRESS"/>
</dbReference>
<protein>
    <recommendedName>
        <fullName evidence="1">UspA domain-containing protein</fullName>
    </recommendedName>
</protein>
<accession>A0ABD3SN38</accession>
<dbReference type="InterPro" id="IPR006015">
    <property type="entry name" value="Universal_stress_UspA"/>
</dbReference>
<evidence type="ECO:0000259" key="1">
    <source>
        <dbReference type="Pfam" id="PF00582"/>
    </source>
</evidence>
<feature type="domain" description="UspA" evidence="1">
    <location>
        <begin position="25"/>
        <end position="187"/>
    </location>
</feature>
<dbReference type="CDD" id="cd23659">
    <property type="entry name" value="USP_At3g01520-like"/>
    <property type="match status" value="1"/>
</dbReference>
<dbReference type="InterPro" id="IPR006016">
    <property type="entry name" value="UspA"/>
</dbReference>
<dbReference type="PANTHER" id="PTHR31964">
    <property type="entry name" value="ADENINE NUCLEOTIDE ALPHA HYDROLASES-LIKE SUPERFAMILY PROTEIN"/>
    <property type="match status" value="1"/>
</dbReference>
<dbReference type="PANTHER" id="PTHR31964:SF124">
    <property type="entry name" value="ADENINE NUCLEOTIDE ALPHA HYDROLASES-LIKE SUPERFAMILY PROTEIN"/>
    <property type="match status" value="1"/>
</dbReference>